<evidence type="ECO:0000256" key="1">
    <source>
        <dbReference type="ARBA" id="ARBA00004141"/>
    </source>
</evidence>
<dbReference type="InterPro" id="IPR044880">
    <property type="entry name" value="NCX_ion-bd_dom_sf"/>
</dbReference>
<feature type="transmembrane region" description="Helical" evidence="17">
    <location>
        <begin position="232"/>
        <end position="248"/>
    </location>
</feature>
<organism evidence="19 20">
    <name type="scientific">Owenia fusiformis</name>
    <name type="common">Polychaete worm</name>
    <dbReference type="NCBI Taxonomy" id="6347"/>
    <lineage>
        <taxon>Eukaryota</taxon>
        <taxon>Metazoa</taxon>
        <taxon>Spiralia</taxon>
        <taxon>Lophotrochozoa</taxon>
        <taxon>Annelida</taxon>
        <taxon>Polychaeta</taxon>
        <taxon>Sedentaria</taxon>
        <taxon>Canalipalpata</taxon>
        <taxon>Sabellida</taxon>
        <taxon>Oweniida</taxon>
        <taxon>Oweniidae</taxon>
        <taxon>Owenia</taxon>
    </lineage>
</organism>
<keyword evidence="4" id="KW-0050">Antiport</keyword>
<dbReference type="Gene3D" id="1.20.1420.30">
    <property type="entry name" value="NCX, central ion-binding region"/>
    <property type="match status" value="2"/>
</dbReference>
<keyword evidence="11" id="KW-0630">Potassium</keyword>
<name>A0A8S4PEQ6_OWEFU</name>
<keyword evidence="16" id="KW-0739">Sodium transport</keyword>
<reference evidence="19" key="1">
    <citation type="submission" date="2022-03" db="EMBL/GenBank/DDBJ databases">
        <authorList>
            <person name="Martin C."/>
        </authorList>
    </citation>
    <scope>NUCLEOTIDE SEQUENCE</scope>
</reference>
<dbReference type="FunFam" id="1.20.1420.30:FF:000009">
    <property type="entry name" value="sodium/potassium/calcium exchanger 5 isoform X2"/>
    <property type="match status" value="1"/>
</dbReference>
<protein>
    <recommendedName>
        <fullName evidence="18">Sodium/calcium exchanger membrane region domain-containing protein</fullName>
    </recommendedName>
</protein>
<feature type="transmembrane region" description="Helical" evidence="17">
    <location>
        <begin position="557"/>
        <end position="577"/>
    </location>
</feature>
<dbReference type="PANTHER" id="PTHR10846:SF73">
    <property type="entry name" value="SODIUM_CALCIUM EXCHANGER MEMBRANE REGION DOMAIN-CONTAINING PROTEIN"/>
    <property type="match status" value="1"/>
</dbReference>
<evidence type="ECO:0000256" key="16">
    <source>
        <dbReference type="ARBA" id="ARBA00023201"/>
    </source>
</evidence>
<feature type="transmembrane region" description="Helical" evidence="17">
    <location>
        <begin position="174"/>
        <end position="195"/>
    </location>
</feature>
<keyword evidence="10" id="KW-0769">Symport</keyword>
<keyword evidence="20" id="KW-1185">Reference proteome</keyword>
<dbReference type="GO" id="GO:0005262">
    <property type="term" value="F:calcium channel activity"/>
    <property type="evidence" value="ECO:0007669"/>
    <property type="project" value="TreeGrafter"/>
</dbReference>
<feature type="transmembrane region" description="Helical" evidence="17">
    <location>
        <begin position="12"/>
        <end position="30"/>
    </location>
</feature>
<evidence type="ECO:0000259" key="18">
    <source>
        <dbReference type="Pfam" id="PF01699"/>
    </source>
</evidence>
<evidence type="ECO:0000313" key="20">
    <source>
        <dbReference type="Proteomes" id="UP000749559"/>
    </source>
</evidence>
<evidence type="ECO:0000256" key="17">
    <source>
        <dbReference type="SAM" id="Phobius"/>
    </source>
</evidence>
<evidence type="ECO:0000256" key="3">
    <source>
        <dbReference type="ARBA" id="ARBA00022448"/>
    </source>
</evidence>
<feature type="domain" description="Sodium/calcium exchanger membrane region" evidence="18">
    <location>
        <begin position="108"/>
        <end position="249"/>
    </location>
</feature>
<feature type="transmembrane region" description="Helical" evidence="17">
    <location>
        <begin position="103"/>
        <end position="122"/>
    </location>
</feature>
<proteinExistence type="inferred from homology"/>
<evidence type="ECO:0000256" key="11">
    <source>
        <dbReference type="ARBA" id="ARBA00022958"/>
    </source>
</evidence>
<dbReference type="FunFam" id="1.20.1420.30:FF:000018">
    <property type="entry name" value="Sodium/potassium/calcium exchanger 2"/>
    <property type="match status" value="1"/>
</dbReference>
<dbReference type="PANTHER" id="PTHR10846">
    <property type="entry name" value="SODIUM/POTASSIUM/CALCIUM EXCHANGER"/>
    <property type="match status" value="1"/>
</dbReference>
<keyword evidence="5" id="KW-0633">Potassium transport</keyword>
<accession>A0A8S4PEQ6</accession>
<evidence type="ECO:0000256" key="6">
    <source>
        <dbReference type="ARBA" id="ARBA00022568"/>
    </source>
</evidence>
<keyword evidence="9" id="KW-0106">Calcium</keyword>
<dbReference type="GO" id="GO:0005886">
    <property type="term" value="C:plasma membrane"/>
    <property type="evidence" value="ECO:0007669"/>
    <property type="project" value="TreeGrafter"/>
</dbReference>
<feature type="transmembrane region" description="Helical" evidence="17">
    <location>
        <begin position="450"/>
        <end position="479"/>
    </location>
</feature>
<comment type="caution">
    <text evidence="19">The sequence shown here is derived from an EMBL/GenBank/DDBJ whole genome shotgun (WGS) entry which is preliminary data.</text>
</comment>
<evidence type="ECO:0000256" key="14">
    <source>
        <dbReference type="ARBA" id="ARBA00023065"/>
    </source>
</evidence>
<evidence type="ECO:0000256" key="15">
    <source>
        <dbReference type="ARBA" id="ARBA00023136"/>
    </source>
</evidence>
<dbReference type="OrthoDB" id="2127281at2759"/>
<dbReference type="InterPro" id="IPR004837">
    <property type="entry name" value="NaCa_Exmemb"/>
</dbReference>
<dbReference type="Pfam" id="PF01699">
    <property type="entry name" value="Na_Ca_ex"/>
    <property type="match status" value="2"/>
</dbReference>
<keyword evidence="3" id="KW-0813">Transport</keyword>
<dbReference type="GO" id="GO:0006874">
    <property type="term" value="P:intracellular calcium ion homeostasis"/>
    <property type="evidence" value="ECO:0007669"/>
    <property type="project" value="TreeGrafter"/>
</dbReference>
<keyword evidence="14" id="KW-0406">Ion transport</keyword>
<dbReference type="GO" id="GO:0015293">
    <property type="term" value="F:symporter activity"/>
    <property type="evidence" value="ECO:0007669"/>
    <property type="project" value="UniProtKB-KW"/>
</dbReference>
<evidence type="ECO:0000256" key="2">
    <source>
        <dbReference type="ARBA" id="ARBA00005364"/>
    </source>
</evidence>
<dbReference type="InterPro" id="IPR004481">
    <property type="entry name" value="K/Na/Ca-exchanger"/>
</dbReference>
<dbReference type="AlphaFoldDB" id="A0A8S4PEQ6"/>
<keyword evidence="12 17" id="KW-1133">Transmembrane helix</keyword>
<evidence type="ECO:0000256" key="10">
    <source>
        <dbReference type="ARBA" id="ARBA00022847"/>
    </source>
</evidence>
<keyword evidence="15 17" id="KW-0472">Membrane</keyword>
<comment type="similarity">
    <text evidence="2">Belongs to the Ca(2+):cation antiporter (CaCA) (TC 2.A.19) family. SLC24A subfamily.</text>
</comment>
<evidence type="ECO:0000256" key="8">
    <source>
        <dbReference type="ARBA" id="ARBA00022729"/>
    </source>
</evidence>
<evidence type="ECO:0000256" key="7">
    <source>
        <dbReference type="ARBA" id="ARBA00022692"/>
    </source>
</evidence>
<dbReference type="EMBL" id="CAIIXF020000008">
    <property type="protein sequence ID" value="CAH1791479.1"/>
    <property type="molecule type" value="Genomic_DNA"/>
</dbReference>
<feature type="transmembrane region" description="Helical" evidence="17">
    <location>
        <begin position="584"/>
        <end position="601"/>
    </location>
</feature>
<evidence type="ECO:0000256" key="9">
    <source>
        <dbReference type="ARBA" id="ARBA00022837"/>
    </source>
</evidence>
<keyword evidence="7 17" id="KW-0812">Transmembrane</keyword>
<comment type="subcellular location">
    <subcellularLocation>
        <location evidence="1">Membrane</location>
        <topology evidence="1">Multi-pass membrane protein</topology>
    </subcellularLocation>
</comment>
<evidence type="ECO:0000256" key="4">
    <source>
        <dbReference type="ARBA" id="ARBA00022449"/>
    </source>
</evidence>
<sequence>MLRGKKRSRNLGIRILFITLLFGGLTLLKYNQDAGLSKDDASSQRVFLRKLRSTDETTSSSSGFPENGTASITNVSESAACTPPAYHEFPPDLFTLSQKSHGAIVLHTLVVIYMFAALAVVCDDYFVASLESICDKLHLSEDVAGATFMAAGSSAPELFTSVIGVFIAKGDVGVGTIVGSAVFNILFVIGICALLAGQAVVLTWFPLLRDSLFYSVSVITLIAVIYDGWVTWYESLIMLVFYVLYIVTMRFNTKIQAWCETNIPVPAPKAGDIADRTSILPTKEDTKYYGNYEVFKNEDEKGAAPVFDGRRCSIMPVDDYVAQKSRKLTWPEACFLMMMKKFFKPKTRFRSAVLLVISQRQSMLEDASYMKRYKYRHLSYLSTEISSYAEAVKGCLAQNDEDQAWDTWKKLPSKSDGVKNIVLWALAYPIKIVLYFTIPDCRKKRWEKWFMGTFIMAIIWIMGFSYIMVWMVVLIGFTLHIPDSIMGITFLAAGTSIPDAISSVIVAKQGQGDMAVSNTIGSNVFDVLVGLALPWFLKTGMVNAGSSVRINSNGLVVSVILLFLTVLITIGAINFTGWTLNRRLGIVCMVSYTIFLIFSILTEFNVFGYVNAPMCLE</sequence>
<feature type="transmembrane region" description="Helical" evidence="17">
    <location>
        <begin position="485"/>
        <end position="507"/>
    </location>
</feature>
<keyword evidence="13" id="KW-0915">Sodium</keyword>
<keyword evidence="8" id="KW-0732">Signal</keyword>
<evidence type="ECO:0000313" key="19">
    <source>
        <dbReference type="EMBL" id="CAH1791479.1"/>
    </source>
</evidence>
<dbReference type="NCBIfam" id="TIGR00367">
    <property type="entry name" value="calcium/sodium antiporter"/>
    <property type="match status" value="1"/>
</dbReference>
<feature type="domain" description="Sodium/calcium exchanger membrane region" evidence="18">
    <location>
        <begin position="450"/>
        <end position="600"/>
    </location>
</feature>
<gene>
    <name evidence="19" type="ORF">OFUS_LOCUS16556</name>
</gene>
<evidence type="ECO:0000256" key="13">
    <source>
        <dbReference type="ARBA" id="ARBA00023053"/>
    </source>
</evidence>
<evidence type="ECO:0000256" key="12">
    <source>
        <dbReference type="ARBA" id="ARBA00022989"/>
    </source>
</evidence>
<dbReference type="Proteomes" id="UP000749559">
    <property type="component" value="Unassembled WGS sequence"/>
</dbReference>
<dbReference type="GO" id="GO:0008273">
    <property type="term" value="F:calcium, potassium:sodium antiporter activity"/>
    <property type="evidence" value="ECO:0007669"/>
    <property type="project" value="TreeGrafter"/>
</dbReference>
<feature type="transmembrane region" description="Helical" evidence="17">
    <location>
        <begin position="519"/>
        <end position="537"/>
    </location>
</feature>
<evidence type="ECO:0000256" key="5">
    <source>
        <dbReference type="ARBA" id="ARBA00022538"/>
    </source>
</evidence>
<keyword evidence="6" id="KW-0109">Calcium transport</keyword>